<dbReference type="InterPro" id="IPR050439">
    <property type="entry name" value="ADAMTS_ADAMTS-like"/>
</dbReference>
<gene>
    <name evidence="1" type="ORF">CCAP1982_LOCUS6088</name>
</gene>
<dbReference type="Proteomes" id="UP000606786">
    <property type="component" value="Unassembled WGS sequence"/>
</dbReference>
<evidence type="ECO:0000313" key="1">
    <source>
        <dbReference type="EMBL" id="CAD6997442.1"/>
    </source>
</evidence>
<dbReference type="PANTHER" id="PTHR13723">
    <property type="entry name" value="ADAMTS A DISINTEGRIN AND METALLOPROTEASE WITH THROMBOSPONDIN MOTIFS PROTEASE"/>
    <property type="match status" value="1"/>
</dbReference>
<evidence type="ECO:0000313" key="2">
    <source>
        <dbReference type="Proteomes" id="UP000606786"/>
    </source>
</evidence>
<comment type="caution">
    <text evidence="1">The sequence shown here is derived from an EMBL/GenBank/DDBJ whole genome shotgun (WGS) entry which is preliminary data.</text>
</comment>
<protein>
    <submittedName>
        <fullName evidence="1">(Mediterranean fruit fly) hypothetical protein</fullName>
    </submittedName>
</protein>
<keyword evidence="2" id="KW-1185">Reference proteome</keyword>
<dbReference type="GO" id="GO:0031012">
    <property type="term" value="C:extracellular matrix"/>
    <property type="evidence" value="ECO:0007669"/>
    <property type="project" value="TreeGrafter"/>
</dbReference>
<name>A0A811UDW5_CERCA</name>
<dbReference type="EMBL" id="CAJHJT010000012">
    <property type="protein sequence ID" value="CAD6997442.1"/>
    <property type="molecule type" value="Genomic_DNA"/>
</dbReference>
<accession>A0A811UDW5</accession>
<reference evidence="1" key="1">
    <citation type="submission" date="2020-11" db="EMBL/GenBank/DDBJ databases">
        <authorList>
            <person name="Whitehead M."/>
        </authorList>
    </citation>
    <scope>NUCLEOTIDE SEQUENCE</scope>
    <source>
        <strain evidence="1">EGII</strain>
    </source>
</reference>
<dbReference type="OrthoDB" id="5781878at2759"/>
<proteinExistence type="predicted"/>
<organism evidence="1 2">
    <name type="scientific">Ceratitis capitata</name>
    <name type="common">Mediterranean fruit fly</name>
    <name type="synonym">Tephritis capitata</name>
    <dbReference type="NCBI Taxonomy" id="7213"/>
    <lineage>
        <taxon>Eukaryota</taxon>
        <taxon>Metazoa</taxon>
        <taxon>Ecdysozoa</taxon>
        <taxon>Arthropoda</taxon>
        <taxon>Hexapoda</taxon>
        <taxon>Insecta</taxon>
        <taxon>Pterygota</taxon>
        <taxon>Neoptera</taxon>
        <taxon>Endopterygota</taxon>
        <taxon>Diptera</taxon>
        <taxon>Brachycera</taxon>
        <taxon>Muscomorpha</taxon>
        <taxon>Tephritoidea</taxon>
        <taxon>Tephritidae</taxon>
        <taxon>Ceratitis</taxon>
        <taxon>Ceratitis</taxon>
    </lineage>
</organism>
<dbReference type="AlphaFoldDB" id="A0A811UDW5"/>
<sequence length="258" mass="29659">MPIYHNNSSTGKRYISNACIGVYKRYHICNEQPCPAAIADFRAVQCGAFNEVDFQGHKYTWEPYIKEDAECELNCKPLGMKYFATLNSSVVDGTPCFRPAEYFRSNYRQRAMCVDGVCKSNNKNTTQITVLEVDIFLLLKYFLKQYFFANSSFTHSRPYDVSQESPSEGIKTQAKNWRRSSAGNRFSGYKAPNMYWHNKNPFLPDFKISTISGSGCGFNLPCDRTLCTYIWETLSELSLDPNLYILKFEGTDNRLVEH</sequence>
<dbReference type="PANTHER" id="PTHR13723:SF316">
    <property type="entry name" value="LONELY HEART, ISOFORM A"/>
    <property type="match status" value="1"/>
</dbReference>